<feature type="compositionally biased region" description="Polar residues" evidence="1">
    <location>
        <begin position="1493"/>
        <end position="1513"/>
    </location>
</feature>
<feature type="compositionally biased region" description="Basic and acidic residues" evidence="1">
    <location>
        <begin position="485"/>
        <end position="495"/>
    </location>
</feature>
<dbReference type="PROSITE" id="PS51444">
    <property type="entry name" value="FH2"/>
    <property type="match status" value="1"/>
</dbReference>
<dbReference type="EMBL" id="GGYP01002290">
    <property type="protein sequence ID" value="MDE47061.1"/>
    <property type="molecule type" value="Transcribed_RNA"/>
</dbReference>
<feature type="region of interest" description="Disordered" evidence="1">
    <location>
        <begin position="1390"/>
        <end position="1436"/>
    </location>
</feature>
<feature type="compositionally biased region" description="Polar residues" evidence="1">
    <location>
        <begin position="503"/>
        <end position="517"/>
    </location>
</feature>
<feature type="compositionally biased region" description="Pro residues" evidence="1">
    <location>
        <begin position="645"/>
        <end position="656"/>
    </location>
</feature>
<feature type="compositionally biased region" description="Low complexity" evidence="1">
    <location>
        <begin position="248"/>
        <end position="258"/>
    </location>
</feature>
<feature type="compositionally biased region" description="Basic and acidic residues" evidence="1">
    <location>
        <begin position="235"/>
        <end position="247"/>
    </location>
</feature>
<feature type="compositionally biased region" description="Acidic residues" evidence="1">
    <location>
        <begin position="25"/>
        <end position="44"/>
    </location>
</feature>
<gene>
    <name evidence="3" type="primary">FHOD3_0</name>
    <name evidence="3" type="ORF">g.10934</name>
</gene>
<feature type="compositionally biased region" description="Acidic residues" evidence="1">
    <location>
        <begin position="118"/>
        <end position="131"/>
    </location>
</feature>
<dbReference type="PANTHER" id="PTHR45920">
    <property type="entry name" value="FORMIN HOMOLOGY 2 DOMAIN CONTAINING, ISOFORM I"/>
    <property type="match status" value="1"/>
</dbReference>
<feature type="region of interest" description="Disordered" evidence="1">
    <location>
        <begin position="185"/>
        <end position="273"/>
    </location>
</feature>
<proteinExistence type="predicted"/>
<feature type="compositionally biased region" description="Low complexity" evidence="1">
    <location>
        <begin position="1481"/>
        <end position="1492"/>
    </location>
</feature>
<evidence type="ECO:0000259" key="2">
    <source>
        <dbReference type="PROSITE" id="PS51444"/>
    </source>
</evidence>
<dbReference type="GO" id="GO:0005856">
    <property type="term" value="C:cytoskeleton"/>
    <property type="evidence" value="ECO:0007669"/>
    <property type="project" value="TreeGrafter"/>
</dbReference>
<evidence type="ECO:0000313" key="3">
    <source>
        <dbReference type="EMBL" id="MDE47061.1"/>
    </source>
</evidence>
<feature type="region of interest" description="Disordered" evidence="1">
    <location>
        <begin position="295"/>
        <end position="348"/>
    </location>
</feature>
<feature type="compositionally biased region" description="Low complexity" evidence="1">
    <location>
        <begin position="209"/>
        <end position="234"/>
    </location>
</feature>
<feature type="compositionally biased region" description="Polar residues" evidence="1">
    <location>
        <begin position="259"/>
        <end position="273"/>
    </location>
</feature>
<dbReference type="SUPFAM" id="SSF101447">
    <property type="entry name" value="Formin homology 2 domain (FH2 domain)"/>
    <property type="match status" value="1"/>
</dbReference>
<feature type="region of interest" description="Disordered" evidence="1">
    <location>
        <begin position="1261"/>
        <end position="1282"/>
    </location>
</feature>
<feature type="domain" description="FH2" evidence="2">
    <location>
        <begin position="741"/>
        <end position="1201"/>
    </location>
</feature>
<dbReference type="GO" id="GO:0051015">
    <property type="term" value="F:actin filament binding"/>
    <property type="evidence" value="ECO:0007669"/>
    <property type="project" value="TreeGrafter"/>
</dbReference>
<feature type="compositionally biased region" description="Low complexity" evidence="1">
    <location>
        <begin position="665"/>
        <end position="674"/>
    </location>
</feature>
<protein>
    <submittedName>
        <fullName evidence="3">FH1/FH2 domain-containing protein 3</fullName>
    </submittedName>
</protein>
<reference evidence="3" key="1">
    <citation type="submission" date="2018-10" db="EMBL/GenBank/DDBJ databases">
        <title>Transcriptome assembly of Aceria tosichella (Wheat curl mite) Type 2.</title>
        <authorList>
            <person name="Scully E.D."/>
            <person name="Geib S.M."/>
            <person name="Palmer N.A."/>
            <person name="Gupta A.K."/>
            <person name="Sarath G."/>
            <person name="Tatineni S."/>
        </authorList>
    </citation>
    <scope>NUCLEOTIDE SEQUENCE</scope>
    <source>
        <strain evidence="3">LincolnNE</strain>
    </source>
</reference>
<organism evidence="3">
    <name type="scientific">Aceria tosichella</name>
    <name type="common">wheat curl mite</name>
    <dbReference type="NCBI Taxonomy" id="561515"/>
    <lineage>
        <taxon>Eukaryota</taxon>
        <taxon>Metazoa</taxon>
        <taxon>Ecdysozoa</taxon>
        <taxon>Arthropoda</taxon>
        <taxon>Chelicerata</taxon>
        <taxon>Arachnida</taxon>
        <taxon>Acari</taxon>
        <taxon>Acariformes</taxon>
        <taxon>Trombidiformes</taxon>
        <taxon>Prostigmata</taxon>
        <taxon>Eupodina</taxon>
        <taxon>Eriophyoidea</taxon>
        <taxon>Eriophyidae</taxon>
        <taxon>Eriophyinae</taxon>
        <taxon>Aceriini</taxon>
        <taxon>Aceria</taxon>
    </lineage>
</organism>
<dbReference type="GO" id="GO:0030866">
    <property type="term" value="P:cortical actin cytoskeleton organization"/>
    <property type="evidence" value="ECO:0007669"/>
    <property type="project" value="TreeGrafter"/>
</dbReference>
<dbReference type="SMART" id="SM00498">
    <property type="entry name" value="FH2"/>
    <property type="match status" value="1"/>
</dbReference>
<feature type="compositionally biased region" description="Polar residues" evidence="1">
    <location>
        <begin position="71"/>
        <end position="90"/>
    </location>
</feature>
<feature type="compositionally biased region" description="Basic residues" evidence="1">
    <location>
        <begin position="1392"/>
        <end position="1403"/>
    </location>
</feature>
<sequence length="1538" mass="170398">MDRYSDLDSQLRKQFKLYEQKLASAEEEEGGDDDDDGEDEDDDSNQNHDKSDETVTADKVGKKIAAKEVGQASSSFFAQRQNQPKGTATSRPPLATSYEFNGGEESDDQATTGSTQNDDNDYESANDDSNQEDNNRLSNHTSHDVPRNNATRVAARLVQTVNEDNQERSSNGNRVHQLLLRSQPAPQYQRNSTQMNQQNNLARGKQQRASISSCSSSDSYASYGSGYASGSGNSTDHEHKQQRRHQEQLNQQQQSRQQKSLTTPNQSSDNRDTSALNALTDEINNLSVRSVARRVEIHEGTESTTAGEKGGVSDEDVESDVDNHKVDEKVGEEEAPDHDAGEEDSQLKQHLSELEQLTDELAKRDIYTSLKQQAQSANKHFSPDLKSNSSNASSVLSTDSNISSLSSSITTVTSAKQAMTSSIYQAKQPTASNNISSSANCGGTADADLRSASSTPTLCSQQATTTNGTCSPSITPSGRQLHKQASIDHPSEPVHKNLARPANQYTMPSIANNNSSPLRCLPNSKPSVAPVSPSKTQPQESYYHNLFQWEQLVSKGVTRPLLINDLDFTDLRDEDDCDLLSGNSHQASNVSRQTRNVASGEPLTISIPSAQQGQSNLDHDSVDSGTSTGSPGSRSVNEQSGTPASAPPPLPPPPISPWFNTISGSRPQSQFMSSPSPPPFEFGSSNENRDQSPAASTYSNYSRNSVCVNQQPGGGQQFNTLQPACSLRSASSMSSLLFGNNGKYANKRKKTMKLFWKEVREDRSLLAKLTKKKTIWDEIKQVPIDTQKLEYLFESKAKDLSLSKSRNGLDALNQRKVKITVLDAKRSNAINIGMTKLPPMRTIKSAILKMDSSIMNREGIEKILTTMMPTEEEKSRIIEAQLANPDTPLGTAEQFLLNLASISALEARLKLWAFQLDYAQIEKEVAEPLMDLKQAIEEIERSETFRNILGTLLSIGNFLNSTNVKGFQIDYLEKVPEVKDTVHKHSLLHHLCLFIQEKFDPELSSDLYSEFSAVNRASKVDYTEVAKNLKKMQQDCKASWDHLKIVAKHDGLANLMNPCGAIQSPSDNSQSQHQPKSAGKLNNLSKLSMITTVIGSDSSSCDQQQQAPATKQMKMKVSDFLTDCAERIMVLMVIHRRVMNRFQKLLVYLGCPSHQIKQTQPQQILKIINEFALEYRTKRERVREMLMRKQQCQHTHQNHGNRWQMNRMRWAGSQQCIDTLNYNNRPCSTASSIASSSSYATNNLNCPDCALSARHRSIEPHHHANHHGASHRPGSPSGMSQISNYSDYLLDHSCCSRQESITPVPSTNGINRRPHSMSVSMYDLQQQQQRNHLDTSAANISESTANRSLNENELARQKDEQMRRLLGGNKSLDGACHDLYQMSHWSSTMARVTRHPPISHKQRASSIDSPAGKPENTERENSFDASFGTNDSMSPRRQSSYYRYLHSNASGNNCHMEDEQNSDEEILQSLVRTATAKSSHQHQNGSHSNRSSVASGNLNDSTNSNDGATSSRSAKSKILSRFNCDLRRTLRPSLESNA</sequence>
<accession>A0A6G1SA13</accession>
<feature type="compositionally biased region" description="Polar residues" evidence="1">
    <location>
        <begin position="185"/>
        <end position="201"/>
    </location>
</feature>
<feature type="compositionally biased region" description="Polar residues" evidence="1">
    <location>
        <begin position="607"/>
        <end position="616"/>
    </location>
</feature>
<feature type="region of interest" description="Disordered" evidence="1">
    <location>
        <begin position="607"/>
        <end position="699"/>
    </location>
</feature>
<dbReference type="PANTHER" id="PTHR45920:SF4">
    <property type="entry name" value="FORMIN HOMOLOGY 2 DOMAIN CONTAINING, ISOFORM I"/>
    <property type="match status" value="1"/>
</dbReference>
<feature type="compositionally biased region" description="Polar residues" evidence="1">
    <location>
        <begin position="1423"/>
        <end position="1436"/>
    </location>
</feature>
<dbReference type="Gene3D" id="1.20.58.2220">
    <property type="entry name" value="Formin, FH2 domain"/>
    <property type="match status" value="1"/>
</dbReference>
<dbReference type="Pfam" id="PF02181">
    <property type="entry name" value="FH2"/>
    <property type="match status" value="1"/>
</dbReference>
<feature type="compositionally biased region" description="Low complexity" evidence="1">
    <location>
        <begin position="387"/>
        <end position="405"/>
    </location>
</feature>
<feature type="region of interest" description="Disordered" evidence="1">
    <location>
        <begin position="374"/>
        <end position="405"/>
    </location>
</feature>
<feature type="compositionally biased region" description="Low complexity" evidence="1">
    <location>
        <begin position="522"/>
        <end position="535"/>
    </location>
</feature>
<feature type="compositionally biased region" description="Polar residues" evidence="1">
    <location>
        <begin position="458"/>
        <end position="478"/>
    </location>
</feature>
<feature type="compositionally biased region" description="Acidic residues" evidence="1">
    <location>
        <begin position="330"/>
        <end position="344"/>
    </location>
</feature>
<feature type="compositionally biased region" description="Low complexity" evidence="1">
    <location>
        <begin position="623"/>
        <end position="636"/>
    </location>
</feature>
<dbReference type="InterPro" id="IPR015425">
    <property type="entry name" value="FH2_Formin"/>
</dbReference>
<feature type="region of interest" description="Disordered" evidence="1">
    <location>
        <begin position="458"/>
        <end position="538"/>
    </location>
</feature>
<dbReference type="GO" id="GO:0005737">
    <property type="term" value="C:cytoplasm"/>
    <property type="evidence" value="ECO:0007669"/>
    <property type="project" value="TreeGrafter"/>
</dbReference>
<dbReference type="InterPro" id="IPR042201">
    <property type="entry name" value="FH2_Formin_sf"/>
</dbReference>
<feature type="region of interest" description="Disordered" evidence="1">
    <location>
        <begin position="20"/>
        <end position="150"/>
    </location>
</feature>
<evidence type="ECO:0000256" key="1">
    <source>
        <dbReference type="SAM" id="MobiDB-lite"/>
    </source>
</evidence>
<feature type="region of interest" description="Disordered" evidence="1">
    <location>
        <begin position="1473"/>
        <end position="1522"/>
    </location>
</feature>
<name>A0A6G1SA13_9ACAR</name>